<feature type="transmembrane region" description="Helical" evidence="1">
    <location>
        <begin position="12"/>
        <end position="36"/>
    </location>
</feature>
<dbReference type="GeneID" id="80800159"/>
<name>A0A2A7V079_COMTR</name>
<gene>
    <name evidence="2" type="ORF">CRM82_06085</name>
</gene>
<proteinExistence type="predicted"/>
<feature type="transmembrane region" description="Helical" evidence="1">
    <location>
        <begin position="158"/>
        <end position="185"/>
    </location>
</feature>
<dbReference type="EMBL" id="PDEA01000001">
    <property type="protein sequence ID" value="PEH90903.1"/>
    <property type="molecule type" value="Genomic_DNA"/>
</dbReference>
<evidence type="ECO:0000313" key="2">
    <source>
        <dbReference type="EMBL" id="PEH90903.1"/>
    </source>
</evidence>
<dbReference type="Proteomes" id="UP000220246">
    <property type="component" value="Unassembled WGS sequence"/>
</dbReference>
<dbReference type="PANTHER" id="PTHR34219">
    <property type="entry name" value="IRON-REGULATED INNER MEMBRANE PROTEIN-RELATED"/>
    <property type="match status" value="1"/>
</dbReference>
<dbReference type="PANTHER" id="PTHR34219:SF4">
    <property type="entry name" value="PEPSY DOMAIN-CONTAINING PROTEIN"/>
    <property type="match status" value="1"/>
</dbReference>
<feature type="transmembrane region" description="Helical" evidence="1">
    <location>
        <begin position="206"/>
        <end position="231"/>
    </location>
</feature>
<keyword evidence="1" id="KW-1133">Transmembrane helix</keyword>
<feature type="transmembrane region" description="Helical" evidence="1">
    <location>
        <begin position="440"/>
        <end position="458"/>
    </location>
</feature>
<evidence type="ECO:0000313" key="3">
    <source>
        <dbReference type="Proteomes" id="UP000220246"/>
    </source>
</evidence>
<reference evidence="3" key="1">
    <citation type="submission" date="2017-09" db="EMBL/GenBank/DDBJ databases">
        <title>FDA dAtabase for Regulatory Grade micrObial Sequences (FDA-ARGOS): Supporting development and validation of Infectious Disease Dx tests.</title>
        <authorList>
            <person name="Minogue T."/>
            <person name="Wolcott M."/>
            <person name="Wasieloski L."/>
            <person name="Aguilar W."/>
            <person name="Moore D."/>
            <person name="Tallon L."/>
            <person name="Sadzewicz L."/>
            <person name="Ott S."/>
            <person name="Zhao X."/>
            <person name="Nagaraj S."/>
            <person name="Vavikolanu K."/>
            <person name="Aluvathingal J."/>
            <person name="Nadendla S."/>
            <person name="Sichtig H."/>
        </authorList>
    </citation>
    <scope>NUCLEOTIDE SEQUENCE [LARGE SCALE GENOMIC DNA]</scope>
    <source>
        <strain evidence="3">FDAARGOS_394</strain>
    </source>
</reference>
<accession>A0A2A7V079</accession>
<comment type="caution">
    <text evidence="2">The sequence shown here is derived from an EMBL/GenBank/DDBJ whole genome shotgun (WGS) entry which is preliminary data.</text>
</comment>
<feature type="transmembrane region" description="Helical" evidence="1">
    <location>
        <begin position="361"/>
        <end position="383"/>
    </location>
</feature>
<keyword evidence="1" id="KW-0472">Membrane</keyword>
<dbReference type="AlphaFoldDB" id="A0A2A7V079"/>
<feature type="transmembrane region" description="Helical" evidence="1">
    <location>
        <begin position="404"/>
        <end position="425"/>
    </location>
</feature>
<sequence>MKANLRQSMSWLHTWVGLVAGWVLFFVFATGTPGYFQQEITRWMQPERPLVRAEMAQPVPAAQLLALALDRLEKVAPAAASWRITLPHVSLNPRGWQELAIRWEDMPQAGRERGASGNEVLDPQTGAVQSHGIEPRGTHGGLGLYRMHYELRYMPFDWAVRIVGLCTMLMLLAIISGVITHKRIFKDFFTFRPNKGQRSWLDAHNALSVMALPFFLMITYSGLVFFLFLYMPAGRDMLYGSGPMANKTYYDELLDRVHERLPVQRPRADLAALVAQAQSQWGGAGVGSVTLEHRKGEAPVITVAGMHQGSVDFFNPPRLRFDANTAAPLAEELVAGGSARKVQVVTLNLHEGLFADIWGRWLYFLAGLAGCAMIATGMVLWAVKRRRHHLSLAGEYREPLGLRLVETLNVATIAGLPLAIAAYFWANRLLPIGMAGRADWEIHMLFAAWLAALFYALARPLARAWIELCGLASAAYLAVPLLNALTTDRHLGRSLASGDWVFAGFDLTMLALAAVLAWMAVKLRRRLAVTEQGLPAGQALDKEGA</sequence>
<dbReference type="Pfam" id="PF03929">
    <property type="entry name" value="PepSY_TM"/>
    <property type="match status" value="1"/>
</dbReference>
<protein>
    <submittedName>
        <fullName evidence="2">PepSY domain-containing protein</fullName>
    </submittedName>
</protein>
<dbReference type="InterPro" id="IPR005625">
    <property type="entry name" value="PepSY-ass_TM"/>
</dbReference>
<dbReference type="STRING" id="1219032.GCA_001515545_03338"/>
<evidence type="ECO:0000256" key="1">
    <source>
        <dbReference type="SAM" id="Phobius"/>
    </source>
</evidence>
<feature type="transmembrane region" description="Helical" evidence="1">
    <location>
        <begin position="465"/>
        <end position="485"/>
    </location>
</feature>
<keyword evidence="3" id="KW-1185">Reference proteome</keyword>
<feature type="transmembrane region" description="Helical" evidence="1">
    <location>
        <begin position="500"/>
        <end position="521"/>
    </location>
</feature>
<dbReference type="RefSeq" id="WP_066540841.1">
    <property type="nucleotide sequence ID" value="NZ_DALZSI010000002.1"/>
</dbReference>
<dbReference type="OrthoDB" id="7238323at2"/>
<organism evidence="2 3">
    <name type="scientific">Comamonas terrigena</name>
    <dbReference type="NCBI Taxonomy" id="32013"/>
    <lineage>
        <taxon>Bacteria</taxon>
        <taxon>Pseudomonadati</taxon>
        <taxon>Pseudomonadota</taxon>
        <taxon>Betaproteobacteria</taxon>
        <taxon>Burkholderiales</taxon>
        <taxon>Comamonadaceae</taxon>
        <taxon>Comamonas</taxon>
    </lineage>
</organism>
<keyword evidence="1" id="KW-0812">Transmembrane</keyword>